<dbReference type="PANTHER" id="PTHR15827:SF2">
    <property type="entry name" value="CYCLIN-DEPENDENT KINASE 2-INTERACTING PROTEIN"/>
    <property type="match status" value="1"/>
</dbReference>
<dbReference type="OrthoDB" id="17066at2759"/>
<dbReference type="PANTHER" id="PTHR15827">
    <property type="entry name" value="CYCLIN-DEPENDENT KINASE 2-INTERACTING PROTEIN"/>
    <property type="match status" value="1"/>
</dbReference>
<proteinExistence type="predicted"/>
<evidence type="ECO:0000313" key="2">
    <source>
        <dbReference type="Proteomes" id="UP000053815"/>
    </source>
</evidence>
<name>A0A0C9M334_9FUNG</name>
<accession>A0A0C9M334</accession>
<dbReference type="EMBL" id="DF836326">
    <property type="protein sequence ID" value="GAN03256.1"/>
    <property type="molecule type" value="Genomic_DNA"/>
</dbReference>
<reference evidence="1" key="1">
    <citation type="submission" date="2014-09" db="EMBL/GenBank/DDBJ databases">
        <title>Draft genome sequence of an oleaginous Mucoromycotina fungus Mucor ambiguus NBRC6742.</title>
        <authorList>
            <person name="Takeda I."/>
            <person name="Yamane N."/>
            <person name="Morita T."/>
            <person name="Tamano K."/>
            <person name="Machida M."/>
            <person name="Baker S."/>
            <person name="Koike H."/>
        </authorList>
    </citation>
    <scope>NUCLEOTIDE SEQUENCE</scope>
    <source>
        <strain evidence="1">NBRC 6742</strain>
    </source>
</reference>
<sequence>MAQNSGTLQRKLSTLIEELKRARTTWDEINSHAFPAANTLTNLVIQSRYVDETQYWHPQLTMEFPNIIQKFDAKMQLLIQKQNAVLADLVEKMAKQYTKMQNIHRELRTVYERTRGSHGAAFVDQQAIFLTCPLKTYVEKLSTITDMFKSELNTKRSMVSATGFSSLTTREEGVVLLSIWINQPSIVKSILLDWDDICSTEMNL</sequence>
<organism evidence="1">
    <name type="scientific">Mucor ambiguus</name>
    <dbReference type="NCBI Taxonomy" id="91626"/>
    <lineage>
        <taxon>Eukaryota</taxon>
        <taxon>Fungi</taxon>
        <taxon>Fungi incertae sedis</taxon>
        <taxon>Mucoromycota</taxon>
        <taxon>Mucoromycotina</taxon>
        <taxon>Mucoromycetes</taxon>
        <taxon>Mucorales</taxon>
        <taxon>Mucorineae</taxon>
        <taxon>Mucoraceae</taxon>
        <taxon>Mucor</taxon>
    </lineage>
</organism>
<keyword evidence="2" id="KW-1185">Reference proteome</keyword>
<protein>
    <submittedName>
        <fullName evidence="1">Uncharacterized protein</fullName>
    </submittedName>
</protein>
<dbReference type="AlphaFoldDB" id="A0A0C9M334"/>
<evidence type="ECO:0000313" key="1">
    <source>
        <dbReference type="EMBL" id="GAN03256.1"/>
    </source>
</evidence>
<gene>
    <name evidence="1" type="ORF">MAM1_0037c02708</name>
</gene>
<dbReference type="Pfam" id="PF15011">
    <property type="entry name" value="CA109-like"/>
    <property type="match status" value="1"/>
</dbReference>
<dbReference type="Proteomes" id="UP000053815">
    <property type="component" value="Unassembled WGS sequence"/>
</dbReference>
<dbReference type="InterPro" id="IPR029159">
    <property type="entry name" value="CA109-like"/>
</dbReference>